<evidence type="ECO:0000256" key="1">
    <source>
        <dbReference type="SAM" id="Phobius"/>
    </source>
</evidence>
<reference evidence="2 3" key="1">
    <citation type="journal article" date="2024" name="Ann. Entomol. Soc. Am.">
        <title>Genomic analyses of the southern and eastern yellowjacket wasps (Hymenoptera: Vespidae) reveal evolutionary signatures of social life.</title>
        <authorList>
            <person name="Catto M.A."/>
            <person name="Caine P.B."/>
            <person name="Orr S.E."/>
            <person name="Hunt B.G."/>
            <person name="Goodisman M.A.D."/>
        </authorList>
    </citation>
    <scope>NUCLEOTIDE SEQUENCE [LARGE SCALE GENOMIC DNA]</scope>
    <source>
        <strain evidence="2">233</strain>
        <tissue evidence="2">Head and thorax</tissue>
    </source>
</reference>
<keyword evidence="1" id="KW-0812">Transmembrane</keyword>
<dbReference type="Proteomes" id="UP001607302">
    <property type="component" value="Unassembled WGS sequence"/>
</dbReference>
<keyword evidence="1" id="KW-0472">Membrane</keyword>
<gene>
    <name evidence="2" type="ORF">V1478_006757</name>
</gene>
<evidence type="ECO:0000313" key="3">
    <source>
        <dbReference type="Proteomes" id="UP001607302"/>
    </source>
</evidence>
<evidence type="ECO:0000313" key="2">
    <source>
        <dbReference type="EMBL" id="KAL2726479.1"/>
    </source>
</evidence>
<proteinExistence type="predicted"/>
<dbReference type="AlphaFoldDB" id="A0ABD2B0T8"/>
<organism evidence="2 3">
    <name type="scientific">Vespula squamosa</name>
    <name type="common">Southern yellow jacket</name>
    <name type="synonym">Wasp</name>
    <dbReference type="NCBI Taxonomy" id="30214"/>
    <lineage>
        <taxon>Eukaryota</taxon>
        <taxon>Metazoa</taxon>
        <taxon>Ecdysozoa</taxon>
        <taxon>Arthropoda</taxon>
        <taxon>Hexapoda</taxon>
        <taxon>Insecta</taxon>
        <taxon>Pterygota</taxon>
        <taxon>Neoptera</taxon>
        <taxon>Endopterygota</taxon>
        <taxon>Hymenoptera</taxon>
        <taxon>Apocrita</taxon>
        <taxon>Aculeata</taxon>
        <taxon>Vespoidea</taxon>
        <taxon>Vespidae</taxon>
        <taxon>Vespinae</taxon>
        <taxon>Vespula</taxon>
    </lineage>
</organism>
<feature type="non-terminal residue" evidence="2">
    <location>
        <position position="96"/>
    </location>
</feature>
<comment type="caution">
    <text evidence="2">The sequence shown here is derived from an EMBL/GenBank/DDBJ whole genome shotgun (WGS) entry which is preliminary data.</text>
</comment>
<protein>
    <submittedName>
        <fullName evidence="2">Low affinity immunoglobulin epsilon Fc receptor-like isoform X2</fullName>
    </submittedName>
</protein>
<sequence>MDRSWFAVYLTLGCLVAGVLPQYREKNTSEGRKDKRGAIPGEISFQVGVAFERGCVARRQKGNNKRGSIEPSAFPRRDVRCLESSGYAIVASKGYN</sequence>
<feature type="transmembrane region" description="Helical" evidence="1">
    <location>
        <begin position="6"/>
        <end position="23"/>
    </location>
</feature>
<keyword evidence="3" id="KW-1185">Reference proteome</keyword>
<accession>A0ABD2B0T8</accession>
<dbReference type="EMBL" id="JAUDFV010000133">
    <property type="protein sequence ID" value="KAL2726479.1"/>
    <property type="molecule type" value="Genomic_DNA"/>
</dbReference>
<keyword evidence="1" id="KW-1133">Transmembrane helix</keyword>
<name>A0ABD2B0T8_VESSQ</name>